<dbReference type="PANTHER" id="PTHR39697:SF1">
    <property type="entry name" value="RICIN B LECTIN DOMAIN-CONTAINING PROTEIN"/>
    <property type="match status" value="1"/>
</dbReference>
<sequence>MDSPSEGQSGNYRLRDVWARARRRSGSASYSTTTDTTINTPTSSSFPAGTSLGDSSTAINTPTSSYFGTEASARSPDSRRDRRHSSSSSSSSLSRRPTRQPYECSSCRRYRLFGRLIPVVFCILCIIGAPTFVSLLQDSNWSKSKQGILSGLDSPWPGSTYIITEADSTKALTFTDNGNVKLTRYRTGDVNQIWTCYEADGWLSFGHTATYGSPVYLGYKPWPSDATLHCDAPSARFNEQFEARSRPKGGFQLRLRNGYGLEPLGWSGGTLSRVRRGSPEVWWRFTKVQHPNPLLGVLPVLGDISLVVRGVSLRILEECWQLFLLVLGFVLKTLLTVLPPPVPAPTPTPTSTNSPPVVPSVAPPPPPPEPPYRRAGLSGDDVPLAGSTYIISEANSSKALTHNGDEGVMMSDYQKGLMAQRWGCHEADGWLGFTVETGQTTLFLGYSPWPSPATLRCSARTLQYSEMFMVTKLEEHGFRLKMKDGNALKPVGRDSSGALAMVGTSDVWWRFTKV</sequence>
<reference evidence="3 4" key="1">
    <citation type="submission" date="2019-06" db="EMBL/GenBank/DDBJ databases">
        <authorList>
            <person name="Palmer J.M."/>
        </authorList>
    </citation>
    <scope>NUCLEOTIDE SEQUENCE [LARGE SCALE GENOMIC DNA]</scope>
    <source>
        <strain evidence="3 4">TWF703</strain>
    </source>
</reference>
<feature type="transmembrane region" description="Helical" evidence="2">
    <location>
        <begin position="112"/>
        <end position="136"/>
    </location>
</feature>
<name>A0A7C8K247_ORBOL</name>
<keyword evidence="2" id="KW-1133">Transmembrane helix</keyword>
<evidence type="ECO:0000313" key="4">
    <source>
        <dbReference type="Proteomes" id="UP000480548"/>
    </source>
</evidence>
<dbReference type="PANTHER" id="PTHR39697">
    <property type="entry name" value="RICIN B LECTIN DOMAIN-CONTAINING PROTEIN-RELATED"/>
    <property type="match status" value="1"/>
</dbReference>
<protein>
    <submittedName>
        <fullName evidence="3">Uncharacterized protein</fullName>
    </submittedName>
</protein>
<dbReference type="Proteomes" id="UP000480548">
    <property type="component" value="Unassembled WGS sequence"/>
</dbReference>
<keyword evidence="2" id="KW-0472">Membrane</keyword>
<keyword evidence="2" id="KW-0812">Transmembrane</keyword>
<feature type="compositionally biased region" description="Low complexity" evidence="1">
    <location>
        <begin position="26"/>
        <end position="45"/>
    </location>
</feature>
<evidence type="ECO:0000256" key="1">
    <source>
        <dbReference type="SAM" id="MobiDB-lite"/>
    </source>
</evidence>
<organism evidence="3 4">
    <name type="scientific">Orbilia oligospora</name>
    <name type="common">Nematode-trapping fungus</name>
    <name type="synonym">Arthrobotrys oligospora</name>
    <dbReference type="NCBI Taxonomy" id="2813651"/>
    <lineage>
        <taxon>Eukaryota</taxon>
        <taxon>Fungi</taxon>
        <taxon>Dikarya</taxon>
        <taxon>Ascomycota</taxon>
        <taxon>Pezizomycotina</taxon>
        <taxon>Orbiliomycetes</taxon>
        <taxon>Orbiliales</taxon>
        <taxon>Orbiliaceae</taxon>
        <taxon>Orbilia</taxon>
    </lineage>
</organism>
<comment type="caution">
    <text evidence="3">The sequence shown here is derived from an EMBL/GenBank/DDBJ whole genome shotgun (WGS) entry which is preliminary data.</text>
</comment>
<dbReference type="AlphaFoldDB" id="A0A7C8K247"/>
<dbReference type="EMBL" id="WIQZ01000043">
    <property type="protein sequence ID" value="KAF3132783.1"/>
    <property type="molecule type" value="Genomic_DNA"/>
</dbReference>
<gene>
    <name evidence="3" type="ORF">TWF703_007249</name>
</gene>
<feature type="compositionally biased region" description="Low complexity" evidence="1">
    <location>
        <begin position="86"/>
        <end position="95"/>
    </location>
</feature>
<feature type="compositionally biased region" description="Polar residues" evidence="1">
    <location>
        <begin position="1"/>
        <end position="11"/>
    </location>
</feature>
<evidence type="ECO:0000313" key="3">
    <source>
        <dbReference type="EMBL" id="KAF3132783.1"/>
    </source>
</evidence>
<feature type="region of interest" description="Disordered" evidence="1">
    <location>
        <begin position="345"/>
        <end position="376"/>
    </location>
</feature>
<feature type="compositionally biased region" description="Pro residues" evidence="1">
    <location>
        <begin position="356"/>
        <end position="370"/>
    </location>
</feature>
<feature type="region of interest" description="Disordered" evidence="1">
    <location>
        <begin position="1"/>
        <end position="100"/>
    </location>
</feature>
<evidence type="ECO:0000256" key="2">
    <source>
        <dbReference type="SAM" id="Phobius"/>
    </source>
</evidence>
<accession>A0A7C8K247</accession>
<feature type="compositionally biased region" description="Polar residues" evidence="1">
    <location>
        <begin position="46"/>
        <end position="67"/>
    </location>
</feature>
<proteinExistence type="predicted"/>